<evidence type="ECO:0000256" key="4">
    <source>
        <dbReference type="ARBA" id="ARBA00023136"/>
    </source>
</evidence>
<evidence type="ECO:0000313" key="8">
    <source>
        <dbReference type="EMBL" id="KAK9773798.1"/>
    </source>
</evidence>
<dbReference type="InterPro" id="IPR011701">
    <property type="entry name" value="MFS"/>
</dbReference>
<comment type="caution">
    <text evidence="8">The sequence shown here is derived from an EMBL/GenBank/DDBJ whole genome shotgun (WGS) entry which is preliminary data.</text>
</comment>
<evidence type="ECO:0000256" key="5">
    <source>
        <dbReference type="SAM" id="MobiDB-lite"/>
    </source>
</evidence>
<feature type="domain" description="Major facilitator superfamily (MFS) profile" evidence="7">
    <location>
        <begin position="52"/>
        <end position="522"/>
    </location>
</feature>
<feature type="transmembrane region" description="Helical" evidence="6">
    <location>
        <begin position="326"/>
        <end position="347"/>
    </location>
</feature>
<dbReference type="CDD" id="cd17502">
    <property type="entry name" value="MFS_Azr1_MDR_like"/>
    <property type="match status" value="1"/>
</dbReference>
<dbReference type="Gene3D" id="1.20.1720.10">
    <property type="entry name" value="Multidrug resistance protein D"/>
    <property type="match status" value="1"/>
</dbReference>
<evidence type="ECO:0000256" key="1">
    <source>
        <dbReference type="ARBA" id="ARBA00004141"/>
    </source>
</evidence>
<feature type="transmembrane region" description="Helical" evidence="6">
    <location>
        <begin position="182"/>
        <end position="201"/>
    </location>
</feature>
<feature type="transmembrane region" description="Helical" evidence="6">
    <location>
        <begin position="524"/>
        <end position="543"/>
    </location>
</feature>
<reference evidence="8 9" key="1">
    <citation type="submission" date="2024-02" db="EMBL/GenBank/DDBJ databases">
        <title>First draft genome assembly of two strains of Seiridium cardinale.</title>
        <authorList>
            <person name="Emiliani G."/>
            <person name="Scali E."/>
        </authorList>
    </citation>
    <scope>NUCLEOTIDE SEQUENCE [LARGE SCALE GENOMIC DNA]</scope>
    <source>
        <strain evidence="8 9">BM-138-000479</strain>
    </source>
</reference>
<protein>
    <submittedName>
        <fullName evidence="8">MFS multidrug transporter</fullName>
    </submittedName>
</protein>
<feature type="transmembrane region" description="Helical" evidence="6">
    <location>
        <begin position="386"/>
        <end position="404"/>
    </location>
</feature>
<feature type="transmembrane region" description="Helical" evidence="6">
    <location>
        <begin position="95"/>
        <end position="113"/>
    </location>
</feature>
<keyword evidence="9" id="KW-1185">Reference proteome</keyword>
<feature type="region of interest" description="Disordered" evidence="5">
    <location>
        <begin position="547"/>
        <end position="607"/>
    </location>
</feature>
<feature type="compositionally biased region" description="Basic and acidic residues" evidence="5">
    <location>
        <begin position="560"/>
        <end position="577"/>
    </location>
</feature>
<feature type="transmembrane region" description="Helical" evidence="6">
    <location>
        <begin position="254"/>
        <end position="273"/>
    </location>
</feature>
<keyword evidence="2 6" id="KW-0812">Transmembrane</keyword>
<dbReference type="Pfam" id="PF07690">
    <property type="entry name" value="MFS_1"/>
    <property type="match status" value="1"/>
</dbReference>
<feature type="transmembrane region" description="Helical" evidence="6">
    <location>
        <begin position="416"/>
        <end position="437"/>
    </location>
</feature>
<feature type="transmembrane region" description="Helical" evidence="6">
    <location>
        <begin position="125"/>
        <end position="144"/>
    </location>
</feature>
<feature type="region of interest" description="Disordered" evidence="5">
    <location>
        <begin position="1"/>
        <end position="27"/>
    </location>
</feature>
<dbReference type="PROSITE" id="PS50850">
    <property type="entry name" value="MFS"/>
    <property type="match status" value="1"/>
</dbReference>
<feature type="transmembrane region" description="Helical" evidence="6">
    <location>
        <begin position="359"/>
        <end position="379"/>
    </location>
</feature>
<dbReference type="SUPFAM" id="SSF103473">
    <property type="entry name" value="MFS general substrate transporter"/>
    <property type="match status" value="1"/>
</dbReference>
<keyword evidence="3 6" id="KW-1133">Transmembrane helix</keyword>
<evidence type="ECO:0000256" key="2">
    <source>
        <dbReference type="ARBA" id="ARBA00022692"/>
    </source>
</evidence>
<dbReference type="EMBL" id="JARVKM010000047">
    <property type="protein sequence ID" value="KAK9773798.1"/>
    <property type="molecule type" value="Genomic_DNA"/>
</dbReference>
<dbReference type="Gene3D" id="1.20.1250.20">
    <property type="entry name" value="MFS general substrate transporter like domains"/>
    <property type="match status" value="1"/>
</dbReference>
<evidence type="ECO:0000256" key="6">
    <source>
        <dbReference type="SAM" id="Phobius"/>
    </source>
</evidence>
<gene>
    <name evidence="8" type="ORF">SCAR479_09439</name>
</gene>
<feature type="transmembrane region" description="Helical" evidence="6">
    <location>
        <begin position="64"/>
        <end position="83"/>
    </location>
</feature>
<dbReference type="InterPro" id="IPR020846">
    <property type="entry name" value="MFS_dom"/>
</dbReference>
<comment type="subcellular location">
    <subcellularLocation>
        <location evidence="1">Membrane</location>
        <topology evidence="1">Multi-pass membrane protein</topology>
    </subcellularLocation>
</comment>
<evidence type="ECO:0000259" key="7">
    <source>
        <dbReference type="PROSITE" id="PS50850"/>
    </source>
</evidence>
<keyword evidence="4 6" id="KW-0472">Membrane</keyword>
<feature type="transmembrane region" description="Helical" evidence="6">
    <location>
        <begin position="150"/>
        <end position="175"/>
    </location>
</feature>
<dbReference type="PANTHER" id="PTHR23501">
    <property type="entry name" value="MAJOR FACILITATOR SUPERFAMILY"/>
    <property type="match status" value="1"/>
</dbReference>
<feature type="transmembrane region" description="Helical" evidence="6">
    <location>
        <begin position="449"/>
        <end position="468"/>
    </location>
</feature>
<name>A0ABR2XJ04_9PEZI</name>
<evidence type="ECO:0000313" key="9">
    <source>
        <dbReference type="Proteomes" id="UP001465668"/>
    </source>
</evidence>
<accession>A0ABR2XJ04</accession>
<feature type="transmembrane region" description="Helical" evidence="6">
    <location>
        <begin position="213"/>
        <end position="233"/>
    </location>
</feature>
<feature type="transmembrane region" description="Helical" evidence="6">
    <location>
        <begin position="285"/>
        <end position="305"/>
    </location>
</feature>
<sequence>MPFGLGKKKPAVETAGDDTDATAVQVDPATNNDEVVASSVPRENKHEVAKTVSRASTTHEYPSGLRLALLMVSIFISMFLAIPQITDDFKSLQDVGWYGSAYLLTTASFQLMFGKLYTFFAVKTIFMATVLLFEIGSAICGAAPSSTVFIVGRAIAGVGAAGIFSGVIIIIVYAVPLHKRPLYQGLFGAIFGLASVIGPLVGGAFTSNVSWRWCFYINLPFGGVALVVIAFLLTIPDRETTKLPLKEKLAQLDAVGTTVLIPGVVCLLLALQWGGLDYAWNSGRIIALLTLGIVLLLCFCVVQVYMPKTATLPPRIFKQRSILAGFWATLCIGSQMMIFVYFLPIWFQAIKEVSAVDSGIRLLPLTLSMVVASMTTGILTSKIGYYTPFVIVGTCFLSIGAGLLTTLQVDTGEGKWIGYQILYGFGMGLSFQAPNLAAQTVLPTKDVPIGTSLMFFSQLLGGAIFISVGENVLNTQLVDRLSGLPNFNVGLVIDNGATTLASSVPANLLGAVLEAYNESLRKCFQIGLAMSCLTIFGAAAMEWRSVKKDQPKKNAAAEADAEKGRNEQPDDGARSDTETTNAVAHGVEKETAAAAEPLPARTTKESV</sequence>
<dbReference type="InterPro" id="IPR036259">
    <property type="entry name" value="MFS_trans_sf"/>
</dbReference>
<dbReference type="PANTHER" id="PTHR23501:SF153">
    <property type="entry name" value="AFLATOXIN EFFLUX PUMP, PUTATIVE-RELATED"/>
    <property type="match status" value="1"/>
</dbReference>
<dbReference type="Proteomes" id="UP001465668">
    <property type="component" value="Unassembled WGS sequence"/>
</dbReference>
<evidence type="ECO:0000256" key="3">
    <source>
        <dbReference type="ARBA" id="ARBA00022989"/>
    </source>
</evidence>
<organism evidence="8 9">
    <name type="scientific">Seiridium cardinale</name>
    <dbReference type="NCBI Taxonomy" id="138064"/>
    <lineage>
        <taxon>Eukaryota</taxon>
        <taxon>Fungi</taxon>
        <taxon>Dikarya</taxon>
        <taxon>Ascomycota</taxon>
        <taxon>Pezizomycotina</taxon>
        <taxon>Sordariomycetes</taxon>
        <taxon>Xylariomycetidae</taxon>
        <taxon>Amphisphaeriales</taxon>
        <taxon>Sporocadaceae</taxon>
        <taxon>Seiridium</taxon>
    </lineage>
</organism>
<proteinExistence type="predicted"/>